<dbReference type="Proteomes" id="UP001480595">
    <property type="component" value="Unassembled WGS sequence"/>
</dbReference>
<dbReference type="InterPro" id="IPR015404">
    <property type="entry name" value="Vps5_C"/>
</dbReference>
<keyword evidence="5" id="KW-1185">Reference proteome</keyword>
<feature type="domain" description="PX" evidence="3">
    <location>
        <begin position="117"/>
        <end position="226"/>
    </location>
</feature>
<evidence type="ECO:0000256" key="1">
    <source>
        <dbReference type="SAM" id="Coils"/>
    </source>
</evidence>
<dbReference type="PANTHER" id="PTHR10555:SF170">
    <property type="entry name" value="FI18122P1"/>
    <property type="match status" value="1"/>
</dbReference>
<dbReference type="Pfam" id="PF00787">
    <property type="entry name" value="PX"/>
    <property type="match status" value="1"/>
</dbReference>
<gene>
    <name evidence="4" type="ORF">PG994_003067</name>
</gene>
<dbReference type="Pfam" id="PF09325">
    <property type="entry name" value="Vps5"/>
    <property type="match status" value="1"/>
</dbReference>
<proteinExistence type="predicted"/>
<dbReference type="InterPro" id="IPR036871">
    <property type="entry name" value="PX_dom_sf"/>
</dbReference>
<reference evidence="4 5" key="1">
    <citation type="submission" date="2023-01" db="EMBL/GenBank/DDBJ databases">
        <title>Analysis of 21 Apiospora genomes using comparative genomics revels a genus with tremendous synthesis potential of carbohydrate active enzymes and secondary metabolites.</title>
        <authorList>
            <person name="Sorensen T."/>
        </authorList>
    </citation>
    <scope>NUCLEOTIDE SEQUENCE [LARGE SCALE GENOMIC DNA]</scope>
    <source>
        <strain evidence="4 5">CBS 135458</strain>
    </source>
</reference>
<dbReference type="PANTHER" id="PTHR10555">
    <property type="entry name" value="SORTING NEXIN"/>
    <property type="match status" value="1"/>
</dbReference>
<dbReference type="PROSITE" id="PS50195">
    <property type="entry name" value="PX"/>
    <property type="match status" value="1"/>
</dbReference>
<feature type="compositionally biased region" description="Basic and acidic residues" evidence="2">
    <location>
        <begin position="100"/>
        <end position="110"/>
    </location>
</feature>
<dbReference type="InterPro" id="IPR001683">
    <property type="entry name" value="PX_dom"/>
</dbReference>
<feature type="region of interest" description="Disordered" evidence="2">
    <location>
        <begin position="1"/>
        <end position="127"/>
    </location>
</feature>
<dbReference type="SMART" id="SM00312">
    <property type="entry name" value="PX"/>
    <property type="match status" value="1"/>
</dbReference>
<dbReference type="SUPFAM" id="SSF64268">
    <property type="entry name" value="PX domain"/>
    <property type="match status" value="1"/>
</dbReference>
<feature type="coiled-coil region" evidence="1">
    <location>
        <begin position="375"/>
        <end position="402"/>
    </location>
</feature>
<accession>A0ABR1W6Y6</accession>
<evidence type="ECO:0000256" key="2">
    <source>
        <dbReference type="SAM" id="MobiDB-lite"/>
    </source>
</evidence>
<protein>
    <recommendedName>
        <fullName evidence="3">PX domain-containing protein</fullName>
    </recommendedName>
</protein>
<dbReference type="RefSeq" id="XP_066720331.1">
    <property type="nucleotide sequence ID" value="XM_066854476.1"/>
</dbReference>
<dbReference type="Gene3D" id="1.20.1270.60">
    <property type="entry name" value="Arfaptin homology (AH) domain/BAR domain"/>
    <property type="match status" value="1"/>
</dbReference>
<comment type="caution">
    <text evidence="4">The sequence shown here is derived from an EMBL/GenBank/DDBJ whole genome shotgun (WGS) entry which is preliminary data.</text>
</comment>
<feature type="compositionally biased region" description="Basic and acidic residues" evidence="2">
    <location>
        <begin position="474"/>
        <end position="488"/>
    </location>
</feature>
<sequence length="496" mass="56151">MDLGDAGDSPWGDVPSQSSKPPFEQDDSVLKTSETDASQASQSNVKPPMTPPPPQKEQMTIRTTMPAAGQRKAGPKDPHNVDDEEDADLPSGPRAPPPSDPDHEPAEHKPRTGCGQPSFHISVGDPHKVGDLTSSHIVYSVRTRTTSKGYKQPKFEVKRRYRDFLWLYNTMHGNNPGVVALNRFDQNFVESRRAALEKMCNKIAAHPTLQNDPDLKLFLESESFNVDVKHKERREPIRARARESLAPSGSWFHDRRVYLDALENQLKALMKSMDTMVNQRKAMAEAAGDFLRLSHTLSGPLDALSELQITIRDVYDRQAQQDVLTFGIIIDEYIRLIGSVKQAFGQRQKAFHSWHHAESELQKRKATQDKLLRQGKSQQDRLNQVSAEVADAERKVHQARLLFDDMGRLMRAELDRFEREKVEDFKSAVETFLESAVEAQKELIEEWETFLMQLDAEDDETVFYRPPVIQTAGDKARMPGDTAVDRARATINDDSD</sequence>
<feature type="compositionally biased region" description="Polar residues" evidence="2">
    <location>
        <begin position="30"/>
        <end position="45"/>
    </location>
</feature>
<evidence type="ECO:0000313" key="5">
    <source>
        <dbReference type="Proteomes" id="UP001480595"/>
    </source>
</evidence>
<organism evidence="4 5">
    <name type="scientific">Apiospora phragmitis</name>
    <dbReference type="NCBI Taxonomy" id="2905665"/>
    <lineage>
        <taxon>Eukaryota</taxon>
        <taxon>Fungi</taxon>
        <taxon>Dikarya</taxon>
        <taxon>Ascomycota</taxon>
        <taxon>Pezizomycotina</taxon>
        <taxon>Sordariomycetes</taxon>
        <taxon>Xylariomycetidae</taxon>
        <taxon>Amphisphaeriales</taxon>
        <taxon>Apiosporaceae</taxon>
        <taxon>Apiospora</taxon>
    </lineage>
</organism>
<evidence type="ECO:0000259" key="3">
    <source>
        <dbReference type="PROSITE" id="PS50195"/>
    </source>
</evidence>
<dbReference type="GeneID" id="92087539"/>
<dbReference type="InterPro" id="IPR027267">
    <property type="entry name" value="AH/BAR_dom_sf"/>
</dbReference>
<feature type="region of interest" description="Disordered" evidence="2">
    <location>
        <begin position="473"/>
        <end position="496"/>
    </location>
</feature>
<dbReference type="SUPFAM" id="SSF103657">
    <property type="entry name" value="BAR/IMD domain-like"/>
    <property type="match status" value="1"/>
</dbReference>
<dbReference type="CDD" id="cd07627">
    <property type="entry name" value="BAR_Vps5p"/>
    <property type="match status" value="1"/>
</dbReference>
<evidence type="ECO:0000313" key="4">
    <source>
        <dbReference type="EMBL" id="KAK8079260.1"/>
    </source>
</evidence>
<dbReference type="EMBL" id="JAQQWL010000003">
    <property type="protein sequence ID" value="KAK8079260.1"/>
    <property type="molecule type" value="Genomic_DNA"/>
</dbReference>
<dbReference type="InterPro" id="IPR035803">
    <property type="entry name" value="BAR_Vps5"/>
</dbReference>
<name>A0ABR1W6Y6_9PEZI</name>
<keyword evidence="1" id="KW-0175">Coiled coil</keyword>
<dbReference type="Gene3D" id="3.30.1520.10">
    <property type="entry name" value="Phox-like domain"/>
    <property type="match status" value="1"/>
</dbReference>